<comment type="caution">
    <text evidence="1">The sequence shown here is derived from an EMBL/GenBank/DDBJ whole genome shotgun (WGS) entry which is preliminary data.</text>
</comment>
<dbReference type="EMBL" id="JAKOGI010000026">
    <property type="protein sequence ID" value="KAJ8448904.1"/>
    <property type="molecule type" value="Genomic_DNA"/>
</dbReference>
<dbReference type="Proteomes" id="UP001153076">
    <property type="component" value="Unassembled WGS sequence"/>
</dbReference>
<keyword evidence="2" id="KW-1185">Reference proteome</keyword>
<protein>
    <submittedName>
        <fullName evidence="1">Uncharacterized protein</fullName>
    </submittedName>
</protein>
<organism evidence="1 2">
    <name type="scientific">Carnegiea gigantea</name>
    <dbReference type="NCBI Taxonomy" id="171969"/>
    <lineage>
        <taxon>Eukaryota</taxon>
        <taxon>Viridiplantae</taxon>
        <taxon>Streptophyta</taxon>
        <taxon>Embryophyta</taxon>
        <taxon>Tracheophyta</taxon>
        <taxon>Spermatophyta</taxon>
        <taxon>Magnoliopsida</taxon>
        <taxon>eudicotyledons</taxon>
        <taxon>Gunneridae</taxon>
        <taxon>Pentapetalae</taxon>
        <taxon>Caryophyllales</taxon>
        <taxon>Cactineae</taxon>
        <taxon>Cactaceae</taxon>
        <taxon>Cactoideae</taxon>
        <taxon>Echinocereeae</taxon>
        <taxon>Carnegiea</taxon>
    </lineage>
</organism>
<evidence type="ECO:0000313" key="1">
    <source>
        <dbReference type="EMBL" id="KAJ8448904.1"/>
    </source>
</evidence>
<name>A0A9Q1QP17_9CARY</name>
<gene>
    <name evidence="1" type="ORF">Cgig2_030760</name>
</gene>
<accession>A0A9Q1QP17</accession>
<proteinExistence type="predicted"/>
<evidence type="ECO:0000313" key="2">
    <source>
        <dbReference type="Proteomes" id="UP001153076"/>
    </source>
</evidence>
<dbReference type="AlphaFoldDB" id="A0A9Q1QP17"/>
<reference evidence="1" key="1">
    <citation type="submission" date="2022-04" db="EMBL/GenBank/DDBJ databases">
        <title>Carnegiea gigantea Genome sequencing and assembly v2.</title>
        <authorList>
            <person name="Copetti D."/>
            <person name="Sanderson M.J."/>
            <person name="Burquez A."/>
            <person name="Wojciechowski M.F."/>
        </authorList>
    </citation>
    <scope>NUCLEOTIDE SEQUENCE</scope>
    <source>
        <strain evidence="1">SGP5-SGP5p</strain>
        <tissue evidence="1">Aerial part</tissue>
    </source>
</reference>
<sequence>MGVNQNLNMEAKGKDNGHCSEDNMDLELGSTCSNSTLTAMSCMGDRESVNSNMTKVISSSGDFGHLDIVFQPAKVKKSTSHFNSLRLRQATSERIERGKTAIMENDSGAAYAMISLEWIHTLRPAATVESRDLRSSTYERIILKKRGLYYQYENGASCSNRYYIVSMIPRSVVANVTQAMM</sequence>